<evidence type="ECO:0000313" key="1">
    <source>
        <dbReference type="EMBL" id="KAH8034835.1"/>
    </source>
</evidence>
<evidence type="ECO:0000313" key="2">
    <source>
        <dbReference type="Proteomes" id="UP000821866"/>
    </source>
</evidence>
<protein>
    <submittedName>
        <fullName evidence="1">Uncharacterized protein</fullName>
    </submittedName>
</protein>
<dbReference type="EMBL" id="JABSTU010000003">
    <property type="protein sequence ID" value="KAH8034835.1"/>
    <property type="molecule type" value="Genomic_DNA"/>
</dbReference>
<reference evidence="1" key="2">
    <citation type="submission" date="2021-09" db="EMBL/GenBank/DDBJ databases">
        <authorList>
            <person name="Jia N."/>
            <person name="Wang J."/>
            <person name="Shi W."/>
            <person name="Du L."/>
            <person name="Sun Y."/>
            <person name="Zhan W."/>
            <person name="Jiang J."/>
            <person name="Wang Q."/>
            <person name="Zhang B."/>
            <person name="Ji P."/>
            <person name="Sakyi L.B."/>
            <person name="Cui X."/>
            <person name="Yuan T."/>
            <person name="Jiang B."/>
            <person name="Yang W."/>
            <person name="Lam T.T.-Y."/>
            <person name="Chang Q."/>
            <person name="Ding S."/>
            <person name="Wang X."/>
            <person name="Zhu J."/>
            <person name="Ruan X."/>
            <person name="Zhao L."/>
            <person name="Wei J."/>
            <person name="Que T."/>
            <person name="Du C."/>
            <person name="Cheng J."/>
            <person name="Dai P."/>
            <person name="Han X."/>
            <person name="Huang E."/>
            <person name="Gao Y."/>
            <person name="Liu J."/>
            <person name="Shao H."/>
            <person name="Ye R."/>
            <person name="Li L."/>
            <person name="Wei W."/>
            <person name="Wang X."/>
            <person name="Wang C."/>
            <person name="Huo Q."/>
            <person name="Li W."/>
            <person name="Guo W."/>
            <person name="Chen H."/>
            <person name="Chen S."/>
            <person name="Zhou L."/>
            <person name="Zhou L."/>
            <person name="Ni X."/>
            <person name="Tian J."/>
            <person name="Zhou Y."/>
            <person name="Sheng Y."/>
            <person name="Liu T."/>
            <person name="Pan Y."/>
            <person name="Xia L."/>
            <person name="Li J."/>
            <person name="Zhao F."/>
            <person name="Cao W."/>
        </authorList>
    </citation>
    <scope>NUCLEOTIDE SEQUENCE</scope>
    <source>
        <strain evidence="1">Rmic-2018</strain>
        <tissue evidence="1">Larvae</tissue>
    </source>
</reference>
<reference evidence="1" key="1">
    <citation type="journal article" date="2020" name="Cell">
        <title>Large-Scale Comparative Analyses of Tick Genomes Elucidate Their Genetic Diversity and Vector Capacities.</title>
        <authorList>
            <consortium name="Tick Genome and Microbiome Consortium (TIGMIC)"/>
            <person name="Jia N."/>
            <person name="Wang J."/>
            <person name="Shi W."/>
            <person name="Du L."/>
            <person name="Sun Y."/>
            <person name="Zhan W."/>
            <person name="Jiang J.F."/>
            <person name="Wang Q."/>
            <person name="Zhang B."/>
            <person name="Ji P."/>
            <person name="Bell-Sakyi L."/>
            <person name="Cui X.M."/>
            <person name="Yuan T.T."/>
            <person name="Jiang B.G."/>
            <person name="Yang W.F."/>
            <person name="Lam T.T."/>
            <person name="Chang Q.C."/>
            <person name="Ding S.J."/>
            <person name="Wang X.J."/>
            <person name="Zhu J.G."/>
            <person name="Ruan X.D."/>
            <person name="Zhao L."/>
            <person name="Wei J.T."/>
            <person name="Ye R.Z."/>
            <person name="Que T.C."/>
            <person name="Du C.H."/>
            <person name="Zhou Y.H."/>
            <person name="Cheng J.X."/>
            <person name="Dai P.F."/>
            <person name="Guo W.B."/>
            <person name="Han X.H."/>
            <person name="Huang E.J."/>
            <person name="Li L.F."/>
            <person name="Wei W."/>
            <person name="Gao Y.C."/>
            <person name="Liu J.Z."/>
            <person name="Shao H.Z."/>
            <person name="Wang X."/>
            <person name="Wang C.C."/>
            <person name="Yang T.C."/>
            <person name="Huo Q.B."/>
            <person name="Li W."/>
            <person name="Chen H.Y."/>
            <person name="Chen S.E."/>
            <person name="Zhou L.G."/>
            <person name="Ni X.B."/>
            <person name="Tian J.H."/>
            <person name="Sheng Y."/>
            <person name="Liu T."/>
            <person name="Pan Y.S."/>
            <person name="Xia L.Y."/>
            <person name="Li J."/>
            <person name="Zhao F."/>
            <person name="Cao W.C."/>
        </authorList>
    </citation>
    <scope>NUCLEOTIDE SEQUENCE</scope>
    <source>
        <strain evidence="1">Rmic-2018</strain>
    </source>
</reference>
<gene>
    <name evidence="1" type="ORF">HPB51_003122</name>
</gene>
<organism evidence="1 2">
    <name type="scientific">Rhipicephalus microplus</name>
    <name type="common">Cattle tick</name>
    <name type="synonym">Boophilus microplus</name>
    <dbReference type="NCBI Taxonomy" id="6941"/>
    <lineage>
        <taxon>Eukaryota</taxon>
        <taxon>Metazoa</taxon>
        <taxon>Ecdysozoa</taxon>
        <taxon>Arthropoda</taxon>
        <taxon>Chelicerata</taxon>
        <taxon>Arachnida</taxon>
        <taxon>Acari</taxon>
        <taxon>Parasitiformes</taxon>
        <taxon>Ixodida</taxon>
        <taxon>Ixodoidea</taxon>
        <taxon>Ixodidae</taxon>
        <taxon>Rhipicephalinae</taxon>
        <taxon>Rhipicephalus</taxon>
        <taxon>Boophilus</taxon>
    </lineage>
</organism>
<comment type="caution">
    <text evidence="1">The sequence shown here is derived from an EMBL/GenBank/DDBJ whole genome shotgun (WGS) entry which is preliminary data.</text>
</comment>
<dbReference type="Proteomes" id="UP000821866">
    <property type="component" value="Chromosome 11"/>
</dbReference>
<name>A0A9J6EK04_RHIMP</name>
<dbReference type="AlphaFoldDB" id="A0A9J6EK04"/>
<sequence length="192" mass="21267">MARSPDFAEPGRLTLFISSGVFEASIDLATVESMSAAALFGSFRGPSLAGIWPVFGSLRTVCQLASRGTRQGSRTEGDAYRSHLRRCRQESRCGLFRNSSTPETLFNEDDRAGGRRVGLSLGDNESPRRATGAAVDKTPLEHLAERKEASYSLRRIRVMTASEARLLVQVTWRARGNRILSEKRSNSFRTLR</sequence>
<keyword evidence="2" id="KW-1185">Reference proteome</keyword>
<accession>A0A9J6EK04</accession>
<proteinExistence type="predicted"/>